<accession>A0A0M3HH48</accession>
<reference evidence="2" key="1">
    <citation type="submission" date="2017-02" db="UniProtKB">
        <authorList>
            <consortium name="WormBaseParasite"/>
        </authorList>
    </citation>
    <scope>IDENTIFICATION</scope>
</reference>
<keyword evidence="1" id="KW-1185">Reference proteome</keyword>
<dbReference type="AlphaFoldDB" id="A0A0M3HH48"/>
<evidence type="ECO:0000313" key="1">
    <source>
        <dbReference type="Proteomes" id="UP000036681"/>
    </source>
</evidence>
<dbReference type="Proteomes" id="UP000036681">
    <property type="component" value="Unplaced"/>
</dbReference>
<sequence>MQSVRLKLEEAIGWYRKKDSADKSIIRVTYHKIALNFSDIFGALSKLNALRLEHCDSSIAEAYSNRVVIAILNVFKNFSDENSFWEQISWALSMVSELSESVTERLFEALELGRLKYGFSAVNARTKRQSYHKTTKSTKIISEEQASQLMFPFDTLIAANKDVVAMYLQNIIDVISSFCMQVDSSRIMKAAGLTLS</sequence>
<name>A0A0M3HH48_ASCLU</name>
<dbReference type="WBParaSite" id="ALUE_0000084301-mRNA-1">
    <property type="protein sequence ID" value="ALUE_0000084301-mRNA-1"/>
    <property type="gene ID" value="ALUE_0000084301"/>
</dbReference>
<proteinExistence type="predicted"/>
<protein>
    <submittedName>
        <fullName evidence="2">HEPN_MAE_28990 domain-containing protein</fullName>
    </submittedName>
</protein>
<organism evidence="1 2">
    <name type="scientific">Ascaris lumbricoides</name>
    <name type="common">Giant roundworm</name>
    <dbReference type="NCBI Taxonomy" id="6252"/>
    <lineage>
        <taxon>Eukaryota</taxon>
        <taxon>Metazoa</taxon>
        <taxon>Ecdysozoa</taxon>
        <taxon>Nematoda</taxon>
        <taxon>Chromadorea</taxon>
        <taxon>Rhabditida</taxon>
        <taxon>Spirurina</taxon>
        <taxon>Ascaridomorpha</taxon>
        <taxon>Ascaridoidea</taxon>
        <taxon>Ascarididae</taxon>
        <taxon>Ascaris</taxon>
    </lineage>
</organism>
<evidence type="ECO:0000313" key="2">
    <source>
        <dbReference type="WBParaSite" id="ALUE_0000084301-mRNA-1"/>
    </source>
</evidence>